<evidence type="ECO:0000256" key="1">
    <source>
        <dbReference type="PROSITE-ProRule" id="PRU00285"/>
    </source>
</evidence>
<keyword evidence="4" id="KW-1185">Reference proteome</keyword>
<evidence type="ECO:0000259" key="2">
    <source>
        <dbReference type="PROSITE" id="PS01031"/>
    </source>
</evidence>
<dbReference type="Proteomes" id="UP000006867">
    <property type="component" value="Chromosome"/>
</dbReference>
<sequence length="139" mass="16145">MSFSEDKENELQKKEEHLKHALDQFFHSSPFGELLNSFQHLVNSSLTEAQVTMNVREEHSGLFVDIDIPPSFKDGDILVEAKSRYLHITLRQNHQEASSATHASMTRTVLLPYEVQQELMNTSWNEQTMTLFFPKNKHE</sequence>
<evidence type="ECO:0000313" key="4">
    <source>
        <dbReference type="Proteomes" id="UP000006867"/>
    </source>
</evidence>
<dbReference type="PROSITE" id="PS01031">
    <property type="entry name" value="SHSP"/>
    <property type="match status" value="1"/>
</dbReference>
<organism evidence="3 4">
    <name type="scientific">Bacillus atrophaeus (strain 1942)</name>
    <dbReference type="NCBI Taxonomy" id="720555"/>
    <lineage>
        <taxon>Bacteria</taxon>
        <taxon>Bacillati</taxon>
        <taxon>Bacillota</taxon>
        <taxon>Bacilli</taxon>
        <taxon>Bacillales</taxon>
        <taxon>Bacillaceae</taxon>
        <taxon>Bacillus</taxon>
    </lineage>
</organism>
<protein>
    <recommendedName>
        <fullName evidence="2">SHSP domain-containing protein</fullName>
    </recommendedName>
</protein>
<dbReference type="SUPFAM" id="SSF49764">
    <property type="entry name" value="HSP20-like chaperones"/>
    <property type="match status" value="1"/>
</dbReference>
<gene>
    <name evidence="3" type="ordered locus">BATR1942_08980</name>
</gene>
<comment type="similarity">
    <text evidence="1">Belongs to the small heat shock protein (HSP20) family.</text>
</comment>
<proteinExistence type="inferred from homology"/>
<dbReference type="InterPro" id="IPR008978">
    <property type="entry name" value="HSP20-like_chaperone"/>
</dbReference>
<dbReference type="RefSeq" id="WP_003325656.1">
    <property type="nucleotide sequence ID" value="NC_014639.1"/>
</dbReference>
<accession>A0ABM5LYF5</accession>
<dbReference type="Gene3D" id="2.60.40.790">
    <property type="match status" value="1"/>
</dbReference>
<name>A0ABM5LYF5_BACA1</name>
<evidence type="ECO:0000313" key="3">
    <source>
        <dbReference type="EMBL" id="ADP32729.1"/>
    </source>
</evidence>
<dbReference type="EMBL" id="CP002207">
    <property type="protein sequence ID" value="ADP32729.1"/>
    <property type="molecule type" value="Genomic_DNA"/>
</dbReference>
<feature type="domain" description="SHSP" evidence="2">
    <location>
        <begin position="44"/>
        <end position="139"/>
    </location>
</feature>
<dbReference type="InterPro" id="IPR002068">
    <property type="entry name" value="A-crystallin/Hsp20_dom"/>
</dbReference>
<reference evidence="3 4" key="1">
    <citation type="journal article" date="2011" name="Front. Microbiol.">
        <title>Genomic signatures of strain selection and enhancement in Bacillus atrophaeus var. globigii, a historical biowarfare simulant.</title>
        <authorList>
            <person name="Gibbons H.S."/>
            <person name="Broomall S.M."/>
            <person name="McNew L.A."/>
            <person name="Daligault H."/>
            <person name="Chapman C."/>
            <person name="Bruce D."/>
            <person name="Karavis M."/>
            <person name="Krepps M."/>
            <person name="McGregor P.A."/>
            <person name="Hong C."/>
            <person name="Park K.H."/>
            <person name="Akmal A."/>
            <person name="Feldman A."/>
            <person name="Lin J.S."/>
            <person name="Chang W.E."/>
            <person name="Higgs B.W."/>
            <person name="Demirev P."/>
            <person name="Lindquist J."/>
            <person name="Liem A."/>
            <person name="Fochler E."/>
            <person name="Read T.D."/>
            <person name="Tapia R."/>
            <person name="Johnson S."/>
            <person name="Bishop-Lilly K.A."/>
            <person name="Detter C."/>
            <person name="Han C."/>
            <person name="Sozhamannan S."/>
            <person name="Rosenzweig C.N."/>
            <person name="Skowronski E.W."/>
        </authorList>
    </citation>
    <scope>NUCLEOTIDE SEQUENCE [LARGE SCALE GENOMIC DNA]</scope>
    <source>
        <strain evidence="3 4">1942</strain>
    </source>
</reference>